<comment type="caution">
    <text evidence="2">The sequence shown here is derived from an EMBL/GenBank/DDBJ whole genome shotgun (WGS) entry which is preliminary data.</text>
</comment>
<feature type="transmembrane region" description="Helical" evidence="1">
    <location>
        <begin position="142"/>
        <end position="166"/>
    </location>
</feature>
<feature type="transmembrane region" description="Helical" evidence="1">
    <location>
        <begin position="112"/>
        <end position="130"/>
    </location>
</feature>
<feature type="transmembrane region" description="Helical" evidence="1">
    <location>
        <begin position="230"/>
        <end position="254"/>
    </location>
</feature>
<feature type="transmembrane region" description="Helical" evidence="1">
    <location>
        <begin position="57"/>
        <end position="81"/>
    </location>
</feature>
<sequence length="373" mass="40661">MASQQGTLLQYLGTTILQNFACATTATLLHGIYVLLFSISTASIIRRGLWSHAKQAMLLLSAISFAIATIFWAAYTAALTIQVRSVLVDSPELSLQEKFRLSNQKGYQAETVIAWTAAIAPMLSDAIVIWRAWVLFKSESRWVMIGPCMLLLGTIATNLAALILTLDFDSRVAASGNGRSVPNDLSYAGLALSLGTNALATALIGYKLWTHRTFFPKSIGPKQRYTRAQNILMVLVESGVLFLAFQLVTLILGLCTPSAAPGSVGYIATLVFQTTYNEVSAMYPTIVLAVVHNQRSIVDTYGFSGTDITSARFHGHRPATVGHLSFAVPTTKHTESLETRNRTGEDSTDVELGAFEKDFDIRAEKRQARTAPF</sequence>
<name>A0A369JEE8_HYPMA</name>
<organism evidence="2 3">
    <name type="scientific">Hypsizygus marmoreus</name>
    <name type="common">White beech mushroom</name>
    <name type="synonym">Agaricus marmoreus</name>
    <dbReference type="NCBI Taxonomy" id="39966"/>
    <lineage>
        <taxon>Eukaryota</taxon>
        <taxon>Fungi</taxon>
        <taxon>Dikarya</taxon>
        <taxon>Basidiomycota</taxon>
        <taxon>Agaricomycotina</taxon>
        <taxon>Agaricomycetes</taxon>
        <taxon>Agaricomycetidae</taxon>
        <taxon>Agaricales</taxon>
        <taxon>Tricholomatineae</taxon>
        <taxon>Lyophyllaceae</taxon>
        <taxon>Hypsizygus</taxon>
    </lineage>
</organism>
<feature type="transmembrane region" description="Helical" evidence="1">
    <location>
        <begin position="186"/>
        <end position="209"/>
    </location>
</feature>
<evidence type="ECO:0000256" key="1">
    <source>
        <dbReference type="SAM" id="Phobius"/>
    </source>
</evidence>
<dbReference type="Proteomes" id="UP000076154">
    <property type="component" value="Unassembled WGS sequence"/>
</dbReference>
<protein>
    <submittedName>
        <fullName evidence="2">Uncharacterized protein</fullName>
    </submittedName>
</protein>
<accession>A0A369JEE8</accession>
<keyword evidence="1" id="KW-1133">Transmembrane helix</keyword>
<dbReference type="OrthoDB" id="3174319at2759"/>
<evidence type="ECO:0000313" key="3">
    <source>
        <dbReference type="Proteomes" id="UP000076154"/>
    </source>
</evidence>
<evidence type="ECO:0000313" key="2">
    <source>
        <dbReference type="EMBL" id="RDB20268.1"/>
    </source>
</evidence>
<keyword evidence="1" id="KW-0812">Transmembrane</keyword>
<proteinExistence type="predicted"/>
<gene>
    <name evidence="2" type="ORF">Hypma_012688</name>
</gene>
<keyword evidence="3" id="KW-1185">Reference proteome</keyword>
<dbReference type="EMBL" id="LUEZ02000069">
    <property type="protein sequence ID" value="RDB20268.1"/>
    <property type="molecule type" value="Genomic_DNA"/>
</dbReference>
<keyword evidence="1" id="KW-0472">Membrane</keyword>
<dbReference type="AlphaFoldDB" id="A0A369JEE8"/>
<reference evidence="2" key="1">
    <citation type="submission" date="2018-04" db="EMBL/GenBank/DDBJ databases">
        <title>Whole genome sequencing of Hypsizygus marmoreus.</title>
        <authorList>
            <person name="Choi I.-G."/>
            <person name="Min B."/>
            <person name="Kim J.-G."/>
            <person name="Kim S."/>
            <person name="Oh Y.-L."/>
            <person name="Kong W.-S."/>
            <person name="Park H."/>
            <person name="Jeong J."/>
            <person name="Song E.-S."/>
        </authorList>
    </citation>
    <scope>NUCLEOTIDE SEQUENCE [LARGE SCALE GENOMIC DNA]</scope>
    <source>
        <strain evidence="2">51987-8</strain>
    </source>
</reference>
<feature type="transmembrane region" description="Helical" evidence="1">
    <location>
        <begin position="16"/>
        <end position="36"/>
    </location>
</feature>
<dbReference type="InParanoid" id="A0A369JEE8"/>